<dbReference type="EMBL" id="FNZR01000004">
    <property type="protein sequence ID" value="SEL32456.1"/>
    <property type="molecule type" value="Genomic_DNA"/>
</dbReference>
<dbReference type="OrthoDB" id="2781053at2"/>
<evidence type="ECO:0000313" key="1">
    <source>
        <dbReference type="EMBL" id="SEL32456.1"/>
    </source>
</evidence>
<sequence length="232" mass="25470">MRRLLFSATAILLLFGASCEKDDDQNQTITIYSDFSDGKDGWQAGFSEYSGENSDIYELEEGITPLPPPLDESKSAYRISGVNRSDDLFMYLTKRVQGFRPNTTYRGRFTLQLASDARSGGVGAGGAPGESVGLGVGLTIDEPLSVPDENNFYRMNIDKIQQCCTDGNDMVVIGDIANGTEEYVYTLIERSGEFTATTDHQGVLWAIIGTDSGFEGRTTLYYSLIEVVLEEI</sequence>
<evidence type="ECO:0000313" key="2">
    <source>
        <dbReference type="Proteomes" id="UP000198916"/>
    </source>
</evidence>
<organism evidence="1 2">
    <name type="scientific">Parapedobacter koreensis</name>
    <dbReference type="NCBI Taxonomy" id="332977"/>
    <lineage>
        <taxon>Bacteria</taxon>
        <taxon>Pseudomonadati</taxon>
        <taxon>Bacteroidota</taxon>
        <taxon>Sphingobacteriia</taxon>
        <taxon>Sphingobacteriales</taxon>
        <taxon>Sphingobacteriaceae</taxon>
        <taxon>Parapedobacter</taxon>
    </lineage>
</organism>
<keyword evidence="2" id="KW-1185">Reference proteome</keyword>
<dbReference type="AlphaFoldDB" id="A0A1H7PA12"/>
<proteinExistence type="predicted"/>
<dbReference type="STRING" id="332977.SAMN05421740_104268"/>
<gene>
    <name evidence="1" type="ORF">SAMN05421740_104268</name>
</gene>
<dbReference type="RefSeq" id="WP_090605837.1">
    <property type="nucleotide sequence ID" value="NZ_FNZR01000004.1"/>
</dbReference>
<accession>A0A1H7PA12</accession>
<dbReference type="PROSITE" id="PS51257">
    <property type="entry name" value="PROKAR_LIPOPROTEIN"/>
    <property type="match status" value="1"/>
</dbReference>
<protein>
    <submittedName>
        <fullName evidence="1">Uncharacterized protein</fullName>
    </submittedName>
</protein>
<reference evidence="2" key="1">
    <citation type="submission" date="2016-10" db="EMBL/GenBank/DDBJ databases">
        <authorList>
            <person name="Varghese N."/>
            <person name="Submissions S."/>
        </authorList>
    </citation>
    <scope>NUCLEOTIDE SEQUENCE [LARGE SCALE GENOMIC DNA]</scope>
    <source>
        <strain evidence="2">Jip14</strain>
    </source>
</reference>
<name>A0A1H7PA12_9SPHI</name>
<dbReference type="Proteomes" id="UP000198916">
    <property type="component" value="Unassembled WGS sequence"/>
</dbReference>